<protein>
    <submittedName>
        <fullName evidence="6">C-type lectin domain-containing protein</fullName>
    </submittedName>
</protein>
<feature type="compositionally biased region" description="Polar residues" evidence="2">
    <location>
        <begin position="436"/>
        <end position="460"/>
    </location>
</feature>
<feature type="compositionally biased region" description="Pro residues" evidence="2">
    <location>
        <begin position="256"/>
        <end position="414"/>
    </location>
</feature>
<dbReference type="WBParaSite" id="jg14285">
    <property type="protein sequence ID" value="jg14285"/>
    <property type="gene ID" value="jg14285"/>
</dbReference>
<evidence type="ECO:0000313" key="5">
    <source>
        <dbReference type="Proteomes" id="UP000887574"/>
    </source>
</evidence>
<accession>A0A915CZD3</accession>
<feature type="region of interest" description="Disordered" evidence="2">
    <location>
        <begin position="191"/>
        <end position="462"/>
    </location>
</feature>
<sequence length="857" mass="94624">MHNFVIYVLLVFNLSWIRAANKSHLNCGDGWLQTDSSCFKLHLDVKNFTSAEKSCRQEGAFLASFHSHKEFLFLQQITVHLDQQSLWLGLKIAGSQSDVSVNNGLGVFLLEFSDGSQMIHFPNDSLGYGQYWGQNFDRHSGWEPTSSKDPCIHLYAITNSQLPRFAGKLASMCCAENLPFICRKEINEVPTTTERPATTDPTENPSTTEFLGTTSTATPVEPPSTKPTVEPPITEPTVEPPITELTVEPPITKPTVEPPITKPTVEPPITKPTVQPPITKPTVEPPSTKPTVEPPITKPTVEPPITKPTVEPPSTKPTVEPPITKPTVEPPSTKPTVEPPITKPTVEPPSTKPTVEPPITKPTVEPPITKPTVEPPITKPTVEPPITEPTVEPPVTEPTVEPPSTKPTVEPPITEPTVELPSTKPTVEPTDTTTEQPSSVTTQNPTELPYSSSTTAPKQDSCSEERLEVVAKEQNFSYTLKVRKQNQDNLETTIWMNSENIDSWQALERSKDGIFSIDDKAILVVPQLPSSRRVKRKAQCPATDFSILKSLMSLVRSNQVNQKIEIKVNVEDKSNITTGIFCTENCTTVNITIEGMNKELVLKTNESSVSDLKSAMKLINTNWTESAQQMLLVFNSSTVFLDNFNLSSYIGNQLLEFKPLKQLNFVDEVKECNLGAMCAGIDLLFKNRTHSLALESKKDVSGLRKVLRDVFGLNTPAQMMGKPPFIVINGTVLIDPYPLKLLNNSKISVIVNGSPFDFYEHNACSNVSCLEIQLSIPEANPEHPTHYKLVVDKPSINETTGWVENCLWHVTALAFGIFHVDNSHQLVLESKPLEPLTTSIGPIWNYSGQTLLIKSVT</sequence>
<feature type="compositionally biased region" description="Low complexity" evidence="2">
    <location>
        <begin position="191"/>
        <end position="203"/>
    </location>
</feature>
<keyword evidence="1" id="KW-0677">Repeat</keyword>
<feature type="domain" description="C-type lectin" evidence="4">
    <location>
        <begin position="34"/>
        <end position="183"/>
    </location>
</feature>
<dbReference type="AlphaFoldDB" id="A0A915CZD3"/>
<evidence type="ECO:0000259" key="4">
    <source>
        <dbReference type="PROSITE" id="PS50041"/>
    </source>
</evidence>
<feature type="compositionally biased region" description="Low complexity" evidence="2">
    <location>
        <begin position="415"/>
        <end position="435"/>
    </location>
</feature>
<evidence type="ECO:0000313" key="6">
    <source>
        <dbReference type="WBParaSite" id="jg14285"/>
    </source>
</evidence>
<dbReference type="Pfam" id="PF00059">
    <property type="entry name" value="Lectin_C"/>
    <property type="match status" value="1"/>
</dbReference>
<keyword evidence="3" id="KW-0732">Signal</keyword>
<feature type="compositionally biased region" description="Low complexity" evidence="2">
    <location>
        <begin position="235"/>
        <end position="250"/>
    </location>
</feature>
<feature type="compositionally biased region" description="Pro residues" evidence="2">
    <location>
        <begin position="220"/>
        <end position="234"/>
    </location>
</feature>
<dbReference type="PROSITE" id="PS50041">
    <property type="entry name" value="C_TYPE_LECTIN_2"/>
    <property type="match status" value="1"/>
</dbReference>
<feature type="compositionally biased region" description="Polar residues" evidence="2">
    <location>
        <begin position="204"/>
        <end position="218"/>
    </location>
</feature>
<dbReference type="InterPro" id="IPR051860">
    <property type="entry name" value="Plasmodium_CSP_Invasion"/>
</dbReference>
<dbReference type="InterPro" id="IPR016187">
    <property type="entry name" value="CTDL_fold"/>
</dbReference>
<dbReference type="PANTHER" id="PTHR44826">
    <property type="entry name" value="SPORE COAT PROTEIN SP85"/>
    <property type="match status" value="1"/>
</dbReference>
<feature type="signal peptide" evidence="3">
    <location>
        <begin position="1"/>
        <end position="19"/>
    </location>
</feature>
<organism evidence="5 6">
    <name type="scientific">Ditylenchus dipsaci</name>
    <dbReference type="NCBI Taxonomy" id="166011"/>
    <lineage>
        <taxon>Eukaryota</taxon>
        <taxon>Metazoa</taxon>
        <taxon>Ecdysozoa</taxon>
        <taxon>Nematoda</taxon>
        <taxon>Chromadorea</taxon>
        <taxon>Rhabditida</taxon>
        <taxon>Tylenchina</taxon>
        <taxon>Tylenchomorpha</taxon>
        <taxon>Sphaerularioidea</taxon>
        <taxon>Anguinidae</taxon>
        <taxon>Anguininae</taxon>
        <taxon>Ditylenchus</taxon>
    </lineage>
</organism>
<dbReference type="PANTHER" id="PTHR44826:SF3">
    <property type="entry name" value="SPORE COAT PROTEIN SP85"/>
    <property type="match status" value="1"/>
</dbReference>
<dbReference type="Gene3D" id="3.10.100.10">
    <property type="entry name" value="Mannose-Binding Protein A, subunit A"/>
    <property type="match status" value="1"/>
</dbReference>
<dbReference type="InterPro" id="IPR001304">
    <property type="entry name" value="C-type_lectin-like"/>
</dbReference>
<name>A0A915CZD3_9BILA</name>
<keyword evidence="5" id="KW-1185">Reference proteome</keyword>
<dbReference type="InterPro" id="IPR016186">
    <property type="entry name" value="C-type_lectin-like/link_sf"/>
</dbReference>
<evidence type="ECO:0000256" key="1">
    <source>
        <dbReference type="ARBA" id="ARBA00022737"/>
    </source>
</evidence>
<reference evidence="6" key="1">
    <citation type="submission" date="2022-11" db="UniProtKB">
        <authorList>
            <consortium name="WormBaseParasite"/>
        </authorList>
    </citation>
    <scope>IDENTIFICATION</scope>
</reference>
<dbReference type="Proteomes" id="UP000887574">
    <property type="component" value="Unplaced"/>
</dbReference>
<dbReference type="PRINTS" id="PR01217">
    <property type="entry name" value="PRICHEXTENSN"/>
</dbReference>
<evidence type="ECO:0000256" key="3">
    <source>
        <dbReference type="SAM" id="SignalP"/>
    </source>
</evidence>
<proteinExistence type="predicted"/>
<dbReference type="SMART" id="SM00034">
    <property type="entry name" value="CLECT"/>
    <property type="match status" value="1"/>
</dbReference>
<dbReference type="SUPFAM" id="SSF56436">
    <property type="entry name" value="C-type lectin-like"/>
    <property type="match status" value="1"/>
</dbReference>
<evidence type="ECO:0000256" key="2">
    <source>
        <dbReference type="SAM" id="MobiDB-lite"/>
    </source>
</evidence>
<feature type="chain" id="PRO_5037275606" evidence="3">
    <location>
        <begin position="20"/>
        <end position="857"/>
    </location>
</feature>
<dbReference type="CDD" id="cd00037">
    <property type="entry name" value="CLECT"/>
    <property type="match status" value="1"/>
</dbReference>